<sequence>MMIFKDSSPYVLLLVVFVANVTCDDESSDDTSSKIKREASIDDFNIPNMDLSKHDGTILKTLLNENTDNIRHDAVSPFDDLNSRIKMGKTTVEFWPSDMDKEKFFNLTKDSPLSSPIDFWPKGGLNQEVHMEVNNNNREPEKLPDVPINHQYIPDIAIDKFSEISKPDFTEYQPMFEAGPTEIIIVDDDAITSRAPITFPTSEPTSKSPDHTIAIVTRGGNNKKRKLKKKVKTADVTMPFSEISVSITPSSNTVIDTMVDKSNNMHNINDYNNIGNGFQSTPIYENIDEPFIDVFKSVRYTDVISNLANLTELSFSSNRINKTDNSEVVDRGLPVDINPITSSTDLTSVNNINDISDLTSSTVSSQMLNSSDELLLSRSIIDSPLDIMLNQLKSAIEERNITKIKIIVNAYEEPETKTENIVIIMNATENAIATESSSSAMETMSDVTTAKVKVHTASRVRNFQRKFKKQKPQILNDVLKENINIITGTETLPPSTVSDSVSQSTESITKVDTSSMKPIVVRSRSYLTMRKRNTVTRISRHSPRNNRRRNRRRPAYTKHDNKKE</sequence>
<keyword evidence="4" id="KW-1185">Reference proteome</keyword>
<evidence type="ECO:0000313" key="4">
    <source>
        <dbReference type="Proteomes" id="UP000183832"/>
    </source>
</evidence>
<keyword evidence="2" id="KW-0732">Signal</keyword>
<feature type="signal peptide" evidence="2">
    <location>
        <begin position="1"/>
        <end position="23"/>
    </location>
</feature>
<dbReference type="OrthoDB" id="7791668at2759"/>
<evidence type="ECO:0000256" key="1">
    <source>
        <dbReference type="SAM" id="MobiDB-lite"/>
    </source>
</evidence>
<feature type="chain" id="PRO_5012746364" evidence="2">
    <location>
        <begin position="24"/>
        <end position="564"/>
    </location>
</feature>
<protein>
    <submittedName>
        <fullName evidence="3">CLUMA_CG013564, isoform A</fullName>
    </submittedName>
</protein>
<evidence type="ECO:0000313" key="3">
    <source>
        <dbReference type="EMBL" id="CRL00291.1"/>
    </source>
</evidence>
<feature type="compositionally biased region" description="Basic residues" evidence="1">
    <location>
        <begin position="530"/>
        <end position="556"/>
    </location>
</feature>
<organism evidence="3 4">
    <name type="scientific">Clunio marinus</name>
    <dbReference type="NCBI Taxonomy" id="568069"/>
    <lineage>
        <taxon>Eukaryota</taxon>
        <taxon>Metazoa</taxon>
        <taxon>Ecdysozoa</taxon>
        <taxon>Arthropoda</taxon>
        <taxon>Hexapoda</taxon>
        <taxon>Insecta</taxon>
        <taxon>Pterygota</taxon>
        <taxon>Neoptera</taxon>
        <taxon>Endopterygota</taxon>
        <taxon>Diptera</taxon>
        <taxon>Nematocera</taxon>
        <taxon>Chironomoidea</taxon>
        <taxon>Chironomidae</taxon>
        <taxon>Clunio</taxon>
    </lineage>
</organism>
<reference evidence="3 4" key="1">
    <citation type="submission" date="2015-04" db="EMBL/GenBank/DDBJ databases">
        <authorList>
            <person name="Syromyatnikov M.Y."/>
            <person name="Popov V.N."/>
        </authorList>
    </citation>
    <scope>NUCLEOTIDE SEQUENCE [LARGE SCALE GENOMIC DNA]</scope>
</reference>
<feature type="region of interest" description="Disordered" evidence="1">
    <location>
        <begin position="530"/>
        <end position="564"/>
    </location>
</feature>
<dbReference type="AlphaFoldDB" id="A0A1J1IJ89"/>
<accession>A0A1J1IJ89</accession>
<dbReference type="EMBL" id="CVRI01000054">
    <property type="protein sequence ID" value="CRL00291.1"/>
    <property type="molecule type" value="Genomic_DNA"/>
</dbReference>
<name>A0A1J1IJ89_9DIPT</name>
<dbReference type="Proteomes" id="UP000183832">
    <property type="component" value="Unassembled WGS sequence"/>
</dbReference>
<proteinExistence type="predicted"/>
<gene>
    <name evidence="3" type="ORF">CLUMA_CG013564</name>
</gene>
<evidence type="ECO:0000256" key="2">
    <source>
        <dbReference type="SAM" id="SignalP"/>
    </source>
</evidence>